<comment type="caution">
    <text evidence="1">The sequence shown here is derived from an EMBL/GenBank/DDBJ whole genome shotgun (WGS) entry which is preliminary data.</text>
</comment>
<gene>
    <name evidence="1" type="ORF">AW09_004435</name>
</gene>
<proteinExistence type="predicted"/>
<dbReference type="EMBL" id="JDVG02000698">
    <property type="protein sequence ID" value="KFB70466.1"/>
    <property type="molecule type" value="Genomic_DNA"/>
</dbReference>
<sequence length="79" mass="8966">MPPEDHGHTGECACIDHHLRAKATFFGRLEDQHHVALRERILQQRRCAQHHGHMSIVPAGVHFPAMARSKRQAGLFGNR</sequence>
<evidence type="ECO:0000313" key="1">
    <source>
        <dbReference type="EMBL" id="KFB70466.1"/>
    </source>
</evidence>
<organism evidence="1 2">
    <name type="scientific">Candidatus Accumulibacter phosphatis</name>
    <dbReference type="NCBI Taxonomy" id="327160"/>
    <lineage>
        <taxon>Bacteria</taxon>
        <taxon>Pseudomonadati</taxon>
        <taxon>Pseudomonadota</taxon>
        <taxon>Betaproteobacteria</taxon>
        <taxon>Candidatus Accumulibacter</taxon>
    </lineage>
</organism>
<evidence type="ECO:0000313" key="2">
    <source>
        <dbReference type="Proteomes" id="UP000020077"/>
    </source>
</evidence>
<protein>
    <submittedName>
        <fullName evidence="1">Uncharacterized protein</fullName>
    </submittedName>
</protein>
<name>A0A084Y6X2_9PROT</name>
<dbReference type="AlphaFoldDB" id="A0A084Y6X2"/>
<reference evidence="1 2" key="1">
    <citation type="submission" date="2014-02" db="EMBL/GenBank/DDBJ databases">
        <title>Expanding our view of genomic diversity in Candidatus Accumulibacter clades.</title>
        <authorList>
            <person name="Skennerton C.T."/>
            <person name="Barr J.J."/>
            <person name="Slater F.R."/>
            <person name="Bond P.L."/>
            <person name="Tyson G.W."/>
        </authorList>
    </citation>
    <scope>NUCLEOTIDE SEQUENCE [LARGE SCALE GENOMIC DNA]</scope>
    <source>
        <strain evidence="2">BA-91</strain>
    </source>
</reference>
<accession>A0A084Y6X2</accession>
<dbReference type="Proteomes" id="UP000020077">
    <property type="component" value="Unassembled WGS sequence"/>
</dbReference>